<feature type="binding site" evidence="1">
    <location>
        <position position="342"/>
    </location>
    <ligand>
        <name>an N-acyl-1,2-diacyl-sn-glycero-3-phosphoethanolamine</name>
        <dbReference type="ChEBI" id="CHEBI:62537"/>
    </ligand>
</feature>
<dbReference type="Proteomes" id="UP000027586">
    <property type="component" value="Unassembled WGS sequence"/>
</dbReference>
<dbReference type="OrthoDB" id="332863at2759"/>
<dbReference type="InterPro" id="IPR036866">
    <property type="entry name" value="RibonucZ/Hydroxyglut_hydro"/>
</dbReference>
<name>A0A068RQU7_9FUNG</name>
<dbReference type="STRING" id="1263082.A0A068RQU7"/>
<feature type="binding site" evidence="1">
    <location>
        <position position="180"/>
    </location>
    <ligand>
        <name>an N-acyl-1,2-diacyl-sn-glycero-3-phosphoethanolamine</name>
        <dbReference type="ChEBI" id="CHEBI:62537"/>
    </ligand>
</feature>
<dbReference type="InterPro" id="IPR024884">
    <property type="entry name" value="NAPE-PLD"/>
</dbReference>
<accession>A0A068RQU7</accession>
<sequence length="412" mass="46183">MAQRRLLQFGRKFAFPITASGAGLYLYQLSNMPPPPQPPTLTRADKSTNRDHHDGNRFTNPWESAHQPSALDTIKMLLENKLGKAEAAITESTKPQTVEKMQWDIINTPSKAGDGAVVVTWIGHACALVQVNGFNILFDPIFSDRCSPLSFAGPKRYTEPPCKLDQLPRIDAVIISHNHYDHLDAPTIKTLAHQYPDAKFYVPLGNKAWFNGTVKQDRVIEMDWWDHVTISLDASRALKITCTPCQHFSGRGLLDRNKTLWASWCVEGIQDGSRRGNVYFGGDTGYRAVPPGVGNKEYDEDYLDSLPHCPAFKEIGEKQGPFDLALIPIGAYSPRWFMSTIHCSPEDAVRVHEDVKSKRSIGIHWGTFVLTDEDVSEPPRRLRDAMKKRGHNEDDFSVLKLGETLVIPPPSN</sequence>
<organism evidence="4 5">
    <name type="scientific">Lichtheimia corymbifera JMRC:FSU:9682</name>
    <dbReference type="NCBI Taxonomy" id="1263082"/>
    <lineage>
        <taxon>Eukaryota</taxon>
        <taxon>Fungi</taxon>
        <taxon>Fungi incertae sedis</taxon>
        <taxon>Mucoromycota</taxon>
        <taxon>Mucoromycotina</taxon>
        <taxon>Mucoromycetes</taxon>
        <taxon>Mucorales</taxon>
        <taxon>Lichtheimiaceae</taxon>
        <taxon>Lichtheimia</taxon>
    </lineage>
</organism>
<dbReference type="SUPFAM" id="SSF56281">
    <property type="entry name" value="Metallo-hydrolase/oxidoreductase"/>
    <property type="match status" value="1"/>
</dbReference>
<dbReference type="GO" id="GO:0070290">
    <property type="term" value="F:N-acylphosphatidylethanolamine-specific phospholipase D activity"/>
    <property type="evidence" value="ECO:0007669"/>
    <property type="project" value="InterPro"/>
</dbReference>
<reference evidence="4" key="1">
    <citation type="submission" date="2013-08" db="EMBL/GenBank/DDBJ databases">
        <title>Gene expansion shapes genome architecture in the human pathogen Lichtheimia corymbifera: an evolutionary genomics analysis in the ancient terrestrial Mucorales (Mucoromycotina).</title>
        <authorList>
            <person name="Schwartze V.U."/>
            <person name="Winter S."/>
            <person name="Shelest E."/>
            <person name="Marcet-Houben M."/>
            <person name="Horn F."/>
            <person name="Wehner S."/>
            <person name="Hoffmann K."/>
            <person name="Riege K."/>
            <person name="Sammeth M."/>
            <person name="Nowrousian M."/>
            <person name="Valiante V."/>
            <person name="Linde J."/>
            <person name="Jacobsen I.D."/>
            <person name="Marz M."/>
            <person name="Brakhage A.A."/>
            <person name="Gabaldon T."/>
            <person name="Bocker S."/>
            <person name="Voigt K."/>
        </authorList>
    </citation>
    <scope>NUCLEOTIDE SEQUENCE [LARGE SCALE GENOMIC DNA]</scope>
    <source>
        <strain evidence="4">FSU 9682</strain>
    </source>
</reference>
<dbReference type="GO" id="GO:0008270">
    <property type="term" value="F:zinc ion binding"/>
    <property type="evidence" value="ECO:0007669"/>
    <property type="project" value="InterPro"/>
</dbReference>
<dbReference type="Pfam" id="PF12706">
    <property type="entry name" value="Lactamase_B_2"/>
    <property type="match status" value="1"/>
</dbReference>
<dbReference type="VEuPathDB" id="FungiDB:LCOR_03589.1"/>
<dbReference type="EMBL" id="CBTN010000012">
    <property type="protein sequence ID" value="CDH52060.1"/>
    <property type="molecule type" value="Genomic_DNA"/>
</dbReference>
<dbReference type="PANTHER" id="PTHR15032:SF4">
    <property type="entry name" value="N-ACYL-PHOSPHATIDYLETHANOLAMINE-HYDROLYZING PHOSPHOLIPASE D"/>
    <property type="match status" value="1"/>
</dbReference>
<protein>
    <submittedName>
        <fullName evidence="4">Zn-dependent hydrolase oxidoreductase family</fullName>
    </submittedName>
</protein>
<dbReference type="GO" id="GO:0005737">
    <property type="term" value="C:cytoplasm"/>
    <property type="evidence" value="ECO:0007669"/>
    <property type="project" value="TreeGrafter"/>
</dbReference>
<feature type="compositionally biased region" description="Basic and acidic residues" evidence="2">
    <location>
        <begin position="43"/>
        <end position="56"/>
    </location>
</feature>
<dbReference type="Gene3D" id="3.60.15.10">
    <property type="entry name" value="Ribonuclease Z/Hydroxyacylglutathione hydrolase-like"/>
    <property type="match status" value="1"/>
</dbReference>
<dbReference type="AlphaFoldDB" id="A0A068RQU7"/>
<dbReference type="PANTHER" id="PTHR15032">
    <property type="entry name" value="N-ACYL-PHOSPHATIDYLETHANOLAMINE-HYDROLYZING PHOSPHOLIPASE D"/>
    <property type="match status" value="1"/>
</dbReference>
<proteinExistence type="predicted"/>
<feature type="domain" description="Metallo-beta-lactamase" evidence="3">
    <location>
        <begin position="135"/>
        <end position="365"/>
    </location>
</feature>
<comment type="caution">
    <text evidence="4">The sequence shown here is derived from an EMBL/GenBank/DDBJ whole genome shotgun (WGS) entry which is preliminary data.</text>
</comment>
<evidence type="ECO:0000256" key="1">
    <source>
        <dbReference type="PIRSR" id="PIRSR038896-50"/>
    </source>
</evidence>
<evidence type="ECO:0000313" key="5">
    <source>
        <dbReference type="Proteomes" id="UP000027586"/>
    </source>
</evidence>
<keyword evidence="4" id="KW-0378">Hydrolase</keyword>
<evidence type="ECO:0000313" key="4">
    <source>
        <dbReference type="EMBL" id="CDH52060.1"/>
    </source>
</evidence>
<dbReference type="GO" id="GO:0070291">
    <property type="term" value="P:N-acylethanolamine metabolic process"/>
    <property type="evidence" value="ECO:0007669"/>
    <property type="project" value="TreeGrafter"/>
</dbReference>
<dbReference type="InterPro" id="IPR001279">
    <property type="entry name" value="Metallo-B-lactamas"/>
</dbReference>
<dbReference type="GO" id="GO:0070292">
    <property type="term" value="P:N-acylphosphatidylethanolamine metabolic process"/>
    <property type="evidence" value="ECO:0007669"/>
    <property type="project" value="TreeGrafter"/>
</dbReference>
<evidence type="ECO:0000259" key="3">
    <source>
        <dbReference type="Pfam" id="PF12706"/>
    </source>
</evidence>
<gene>
    <name evidence="4" type="ORF">LCOR_03589.1</name>
</gene>
<feature type="region of interest" description="Disordered" evidence="2">
    <location>
        <begin position="30"/>
        <end position="65"/>
    </location>
</feature>
<evidence type="ECO:0000256" key="2">
    <source>
        <dbReference type="SAM" id="MobiDB-lite"/>
    </source>
</evidence>
<keyword evidence="5" id="KW-1185">Reference proteome</keyword>
<dbReference type="PIRSF" id="PIRSF038896">
    <property type="entry name" value="NAPE-PLD"/>
    <property type="match status" value="1"/>
</dbReference>